<evidence type="ECO:0000313" key="2">
    <source>
        <dbReference type="EMBL" id="MDI2098271.1"/>
    </source>
</evidence>
<keyword evidence="3" id="KW-1185">Reference proteome</keyword>
<dbReference type="SUPFAM" id="SSF54593">
    <property type="entry name" value="Glyoxalase/Bleomycin resistance protein/Dihydroxybiphenyl dioxygenase"/>
    <property type="match status" value="1"/>
</dbReference>
<comment type="caution">
    <text evidence="2">The sequence shown here is derived from an EMBL/GenBank/DDBJ whole genome shotgun (WGS) entry which is preliminary data.</text>
</comment>
<evidence type="ECO:0000259" key="1">
    <source>
        <dbReference type="Pfam" id="PF06983"/>
    </source>
</evidence>
<feature type="domain" description="PhnB-like" evidence="1">
    <location>
        <begin position="2"/>
        <end position="117"/>
    </location>
</feature>
<dbReference type="InterPro" id="IPR028973">
    <property type="entry name" value="PhnB-like"/>
</dbReference>
<dbReference type="PANTHER" id="PTHR33990">
    <property type="entry name" value="PROTEIN YJDN-RELATED"/>
    <property type="match status" value="1"/>
</dbReference>
<dbReference type="Pfam" id="PF06983">
    <property type="entry name" value="3-dmu-9_3-mt"/>
    <property type="match status" value="1"/>
</dbReference>
<dbReference type="PIRSF" id="PIRSF021700">
    <property type="entry name" value="3_dmu_93_MTrfase"/>
    <property type="match status" value="1"/>
</dbReference>
<dbReference type="EMBL" id="JASATX010000001">
    <property type="protein sequence ID" value="MDI2098271.1"/>
    <property type="molecule type" value="Genomic_DNA"/>
</dbReference>
<protein>
    <submittedName>
        <fullName evidence="2">VOC family protein</fullName>
    </submittedName>
</protein>
<dbReference type="InterPro" id="IPR009725">
    <property type="entry name" value="3_dmu_93_MTrfase"/>
</dbReference>
<dbReference type="PANTHER" id="PTHR33990:SF2">
    <property type="entry name" value="PHNB-LIKE DOMAIN-CONTAINING PROTEIN"/>
    <property type="match status" value="1"/>
</dbReference>
<dbReference type="CDD" id="cd06588">
    <property type="entry name" value="PhnB_like"/>
    <property type="match status" value="1"/>
</dbReference>
<accession>A0AAW6T384</accession>
<dbReference type="AlphaFoldDB" id="A0AAW6T384"/>
<dbReference type="InterPro" id="IPR029068">
    <property type="entry name" value="Glyas_Bleomycin-R_OHBP_Dase"/>
</dbReference>
<gene>
    <name evidence="2" type="ORF">QF206_04735</name>
</gene>
<dbReference type="Proteomes" id="UP001321506">
    <property type="component" value="Unassembled WGS sequence"/>
</dbReference>
<dbReference type="Gene3D" id="3.10.180.10">
    <property type="entry name" value="2,3-Dihydroxybiphenyl 1,2-Dioxygenase, domain 1"/>
    <property type="match status" value="1"/>
</dbReference>
<reference evidence="2 3" key="1">
    <citation type="submission" date="2023-04" db="EMBL/GenBank/DDBJ databases">
        <title>Klugiella caeni sp. nov. isolated from the sludge of biochemical tank.</title>
        <authorList>
            <person name="Geng K."/>
        </authorList>
    </citation>
    <scope>NUCLEOTIDE SEQUENCE [LARGE SCALE GENOMIC DNA]</scope>
    <source>
        <strain evidence="2 3">YN-L-19</strain>
    </source>
</reference>
<evidence type="ECO:0000313" key="3">
    <source>
        <dbReference type="Proteomes" id="UP001321506"/>
    </source>
</evidence>
<name>A0AAW6T384_9MICO</name>
<sequence length="168" mass="18229">MQKITPCLWFNEEAEQAAMFYCSVFREGRVLSVSRYGPDDRMPEGTALVVEFELAGQRFQALNGGTDFPFTEAISLSIETADQAETDYYWEALTAGGGAPGPCGWLKDRFGLSWQVVPKAYVDLISTSDSSAVARINAALYTMQKIVIADLVAARDGEAAGDAVGDPR</sequence>
<organism evidence="2 3">
    <name type="scientific">Ruicaihuangia caeni</name>
    <dbReference type="NCBI Taxonomy" id="3042517"/>
    <lineage>
        <taxon>Bacteria</taxon>
        <taxon>Bacillati</taxon>
        <taxon>Actinomycetota</taxon>
        <taxon>Actinomycetes</taxon>
        <taxon>Micrococcales</taxon>
        <taxon>Microbacteriaceae</taxon>
        <taxon>Ruicaihuangia</taxon>
    </lineage>
</organism>
<proteinExistence type="predicted"/>